<gene>
    <name evidence="8" type="primary">LOC101857080</name>
</gene>
<dbReference type="InterPro" id="IPR042216">
    <property type="entry name" value="MitoNEET_CISD"/>
</dbReference>
<evidence type="ECO:0000256" key="4">
    <source>
        <dbReference type="ARBA" id="ARBA00023014"/>
    </source>
</evidence>
<keyword evidence="1" id="KW-0001">2Fe-2S</keyword>
<dbReference type="SMART" id="SM00704">
    <property type="entry name" value="ZnF_CDGSH"/>
    <property type="match status" value="1"/>
</dbReference>
<dbReference type="RefSeq" id="XP_005112502.1">
    <property type="nucleotide sequence ID" value="XM_005112445.3"/>
</dbReference>
<dbReference type="Gene3D" id="3.40.5.90">
    <property type="entry name" value="CDGSH iron-sulfur domain, mitoNEET-type"/>
    <property type="match status" value="1"/>
</dbReference>
<feature type="domain" description="Iron-binding zinc finger CDGSH type" evidence="6">
    <location>
        <begin position="48"/>
        <end position="92"/>
    </location>
</feature>
<evidence type="ECO:0000256" key="3">
    <source>
        <dbReference type="ARBA" id="ARBA00023004"/>
    </source>
</evidence>
<keyword evidence="4" id="KW-0411">Iron-sulfur</keyword>
<evidence type="ECO:0000313" key="7">
    <source>
        <dbReference type="Proteomes" id="UP000694888"/>
    </source>
</evidence>
<name>A0ABM0KA09_APLCA</name>
<evidence type="ECO:0000256" key="5">
    <source>
        <dbReference type="ARBA" id="ARBA00034078"/>
    </source>
</evidence>
<evidence type="ECO:0000259" key="6">
    <source>
        <dbReference type="SMART" id="SM00704"/>
    </source>
</evidence>
<keyword evidence="3" id="KW-0408">Iron</keyword>
<dbReference type="GeneID" id="101857080"/>
<comment type="cofactor">
    <cofactor evidence="5">
        <name>[2Fe-2S] cluster</name>
        <dbReference type="ChEBI" id="CHEBI:190135"/>
    </cofactor>
</comment>
<keyword evidence="7" id="KW-1185">Reference proteome</keyword>
<dbReference type="Pfam" id="PF09360">
    <property type="entry name" value="zf-CDGSH"/>
    <property type="match status" value="1"/>
</dbReference>
<evidence type="ECO:0000256" key="2">
    <source>
        <dbReference type="ARBA" id="ARBA00022723"/>
    </source>
</evidence>
<sequence length="108" mass="12173">MLSDQNKTLLLAVPAAAALGVVAYFTLRRLGRSPARPINPCIRKDEKKVMDAFDIEDLMTRLEPGQKVSLCRCWLSEKWPYCDGAHKYHNQKNGDNVGPVNVYRKKAA</sequence>
<dbReference type="InterPro" id="IPR018967">
    <property type="entry name" value="FeS-contain_CDGSH-typ"/>
</dbReference>
<evidence type="ECO:0000313" key="8">
    <source>
        <dbReference type="RefSeq" id="XP_005112502.1"/>
    </source>
</evidence>
<dbReference type="InterPro" id="IPR045131">
    <property type="entry name" value="CISD1/2"/>
</dbReference>
<keyword evidence="2" id="KW-0479">Metal-binding</keyword>
<protein>
    <submittedName>
        <fullName evidence="8">CDGSH iron-sulfur domain-containing protein 1</fullName>
    </submittedName>
</protein>
<dbReference type="PANTHER" id="PTHR13680">
    <property type="entry name" value="CDGSH IRON-SULFUR DOMAIN-CONTAINING PROTEIN 1"/>
    <property type="match status" value="1"/>
</dbReference>
<organism evidence="7 8">
    <name type="scientific">Aplysia californica</name>
    <name type="common">California sea hare</name>
    <dbReference type="NCBI Taxonomy" id="6500"/>
    <lineage>
        <taxon>Eukaryota</taxon>
        <taxon>Metazoa</taxon>
        <taxon>Spiralia</taxon>
        <taxon>Lophotrochozoa</taxon>
        <taxon>Mollusca</taxon>
        <taxon>Gastropoda</taxon>
        <taxon>Heterobranchia</taxon>
        <taxon>Euthyneura</taxon>
        <taxon>Tectipleura</taxon>
        <taxon>Aplysiida</taxon>
        <taxon>Aplysioidea</taxon>
        <taxon>Aplysiidae</taxon>
        <taxon>Aplysia</taxon>
    </lineage>
</organism>
<dbReference type="PANTHER" id="PTHR13680:SF5">
    <property type="entry name" value="CDGSH IRON-SULFUR DOMAIN-CONTAINING PROTEIN 1"/>
    <property type="match status" value="1"/>
</dbReference>
<evidence type="ECO:0000256" key="1">
    <source>
        <dbReference type="ARBA" id="ARBA00022714"/>
    </source>
</evidence>
<proteinExistence type="predicted"/>
<accession>A0ABM0KA09</accession>
<dbReference type="Proteomes" id="UP000694888">
    <property type="component" value="Unplaced"/>
</dbReference>
<reference evidence="8" key="1">
    <citation type="submission" date="2025-08" db="UniProtKB">
        <authorList>
            <consortium name="RefSeq"/>
        </authorList>
    </citation>
    <scope>IDENTIFICATION</scope>
</reference>